<proteinExistence type="predicted"/>
<evidence type="ECO:0000313" key="2">
    <source>
        <dbReference type="Proteomes" id="UP000002359"/>
    </source>
</evidence>
<name>D5AGB3_STRGZ</name>
<dbReference type="PATRIC" id="fig|423211.3.peg.412"/>
<evidence type="ECO:0000313" key="1">
    <source>
        <dbReference type="EMBL" id="ADE30878.1"/>
    </source>
</evidence>
<protein>
    <submittedName>
        <fullName evidence="1">Uncharacterized protein</fullName>
    </submittedName>
</protein>
<accession>D5AGB3</accession>
<dbReference type="KEGG" id="ssw:SSGZ1_0413"/>
<organism evidence="1 2">
    <name type="scientific">Streptococcus suis (strain GZ1)</name>
    <dbReference type="NCBI Taxonomy" id="423211"/>
    <lineage>
        <taxon>Bacteria</taxon>
        <taxon>Bacillati</taxon>
        <taxon>Bacillota</taxon>
        <taxon>Bacilli</taxon>
        <taxon>Lactobacillales</taxon>
        <taxon>Streptococcaceae</taxon>
        <taxon>Streptococcus</taxon>
    </lineage>
</organism>
<dbReference type="HOGENOM" id="CLU_091246_0_0_9"/>
<reference evidence="1 2" key="1">
    <citation type="journal article" date="2009" name="J. Infect. Dis.">
        <title>Clinical, experimental, and genomic differences between intermediately pathogenic, highly pathogenic, and epidemic Streptococcus suis.</title>
        <authorList>
            <person name="Ye C."/>
            <person name="Zheng H."/>
            <person name="Zhang J."/>
            <person name="Jing H."/>
            <person name="Wang L."/>
            <person name="Xiong Y."/>
            <person name="Wang W."/>
            <person name="Zhou Z."/>
            <person name="Sun Q."/>
            <person name="Luo X."/>
            <person name="Du H."/>
            <person name="Gottschalk M."/>
            <person name="Xu J."/>
        </authorList>
    </citation>
    <scope>NUCLEOTIDE SEQUENCE [LARGE SCALE GENOMIC DNA]</scope>
    <source>
        <strain evidence="1 2">GZ1</strain>
    </source>
</reference>
<sequence>MEVHMEKEVFTPDQSQSIVDAILKGYKSYLDERIEKRRTMHVSAGYVWTKANHIDGALATANLNFIDKFELKHASQSWEFLEFNSENQLLGRVCFVLKGLTRLRQVFPTAVKSGKGYLFDYAQINTSYLENLSRHTDESTLFPVQMELFDDNLFELLNRSEQSINNFFFITYQADELHHLTNIQVIMPDSRTGKLIEIQNLSTFISTSNVDFNDEKYQELQGLSEIDDVADFEIIPRLASEKEA</sequence>
<dbReference type="Proteomes" id="UP000002359">
    <property type="component" value="Chromosome"/>
</dbReference>
<dbReference type="AlphaFoldDB" id="D5AGB3"/>
<dbReference type="EMBL" id="CP000837">
    <property type="protein sequence ID" value="ADE30878.1"/>
    <property type="molecule type" value="Genomic_DNA"/>
</dbReference>
<gene>
    <name evidence="1" type="ordered locus">SSGZ1_0413</name>
</gene>